<evidence type="ECO:0000256" key="4">
    <source>
        <dbReference type="ARBA" id="ARBA00022771"/>
    </source>
</evidence>
<dbReference type="InterPro" id="IPR001965">
    <property type="entry name" value="Znf_PHD"/>
</dbReference>
<accession>A0A261XYM7</accession>
<dbReference type="GO" id="GO:0005634">
    <property type="term" value="C:nucleus"/>
    <property type="evidence" value="ECO:0007669"/>
    <property type="project" value="UniProtKB-SubCell"/>
</dbReference>
<dbReference type="InterPro" id="IPR019787">
    <property type="entry name" value="Znf_PHD-finger"/>
</dbReference>
<dbReference type="InterPro" id="IPR013933">
    <property type="entry name" value="CRC_Rsc7/Swp82"/>
</dbReference>
<dbReference type="EMBL" id="MVBO01000084">
    <property type="protein sequence ID" value="OZJ03476.1"/>
    <property type="molecule type" value="Genomic_DNA"/>
</dbReference>
<dbReference type="GO" id="GO:0008270">
    <property type="term" value="F:zinc ion binding"/>
    <property type="evidence" value="ECO:0007669"/>
    <property type="project" value="UniProtKB-KW"/>
</dbReference>
<comment type="subcellular location">
    <subcellularLocation>
        <location evidence="1">Nucleus</location>
    </subcellularLocation>
</comment>
<evidence type="ECO:0000256" key="2">
    <source>
        <dbReference type="ARBA" id="ARBA00022723"/>
    </source>
</evidence>
<evidence type="ECO:0000256" key="10">
    <source>
        <dbReference type="SAM" id="MobiDB-lite"/>
    </source>
</evidence>
<evidence type="ECO:0000256" key="9">
    <source>
        <dbReference type="PROSITE-ProRule" id="PRU00146"/>
    </source>
</evidence>
<dbReference type="InterPro" id="IPR013083">
    <property type="entry name" value="Znf_RING/FYVE/PHD"/>
</dbReference>
<evidence type="ECO:0000313" key="13">
    <source>
        <dbReference type="Proteomes" id="UP000242875"/>
    </source>
</evidence>
<dbReference type="Pfam" id="PF08624">
    <property type="entry name" value="CRC_subunit"/>
    <property type="match status" value="1"/>
</dbReference>
<dbReference type="PANTHER" id="PTHR45888:SF4">
    <property type="entry name" value="PHD FINGER PROTEIN 10"/>
    <property type="match status" value="1"/>
</dbReference>
<feature type="region of interest" description="Disordered" evidence="10">
    <location>
        <begin position="1"/>
        <end position="38"/>
    </location>
</feature>
<evidence type="ECO:0000256" key="8">
    <source>
        <dbReference type="ARBA" id="ARBA00023242"/>
    </source>
</evidence>
<keyword evidence="3" id="KW-0677">Repeat</keyword>
<protein>
    <recommendedName>
        <fullName evidence="11">PHD-type domain-containing protein</fullName>
    </recommendedName>
</protein>
<dbReference type="AlphaFoldDB" id="A0A261XYM7"/>
<evidence type="ECO:0000256" key="7">
    <source>
        <dbReference type="ARBA" id="ARBA00023163"/>
    </source>
</evidence>
<feature type="domain" description="PHD-type" evidence="11">
    <location>
        <begin position="463"/>
        <end position="530"/>
    </location>
</feature>
<evidence type="ECO:0000259" key="11">
    <source>
        <dbReference type="PROSITE" id="PS50016"/>
    </source>
</evidence>
<evidence type="ECO:0000256" key="3">
    <source>
        <dbReference type="ARBA" id="ARBA00022737"/>
    </source>
</evidence>
<keyword evidence="13" id="KW-1185">Reference proteome</keyword>
<keyword evidence="5" id="KW-0862">Zinc</keyword>
<dbReference type="SMART" id="SM00249">
    <property type="entry name" value="PHD"/>
    <property type="match status" value="3"/>
</dbReference>
<feature type="domain" description="PHD-type" evidence="11">
    <location>
        <begin position="527"/>
        <end position="577"/>
    </location>
</feature>
<name>A0A261XYM7_9FUNG</name>
<evidence type="ECO:0000256" key="5">
    <source>
        <dbReference type="ARBA" id="ARBA00022833"/>
    </source>
</evidence>
<evidence type="ECO:0000256" key="1">
    <source>
        <dbReference type="ARBA" id="ARBA00004123"/>
    </source>
</evidence>
<feature type="compositionally biased region" description="Polar residues" evidence="10">
    <location>
        <begin position="1"/>
        <end position="10"/>
    </location>
</feature>
<keyword evidence="7" id="KW-0804">Transcription</keyword>
<comment type="caution">
    <text evidence="12">The sequence shown here is derived from an EMBL/GenBank/DDBJ whole genome shotgun (WGS) entry which is preliminary data.</text>
</comment>
<dbReference type="InterPro" id="IPR011011">
    <property type="entry name" value="Znf_FYVE_PHD"/>
</dbReference>
<gene>
    <name evidence="12" type="ORF">BZG36_02742</name>
</gene>
<organism evidence="12 13">
    <name type="scientific">Bifiguratus adelaidae</name>
    <dbReference type="NCBI Taxonomy" id="1938954"/>
    <lineage>
        <taxon>Eukaryota</taxon>
        <taxon>Fungi</taxon>
        <taxon>Fungi incertae sedis</taxon>
        <taxon>Mucoromycota</taxon>
        <taxon>Mucoromycotina</taxon>
        <taxon>Endogonomycetes</taxon>
        <taxon>Endogonales</taxon>
        <taxon>Endogonales incertae sedis</taxon>
        <taxon>Bifiguratus</taxon>
    </lineage>
</organism>
<keyword evidence="6" id="KW-0805">Transcription regulation</keyword>
<dbReference type="SUPFAM" id="SSF57903">
    <property type="entry name" value="FYVE/PHD zinc finger"/>
    <property type="match status" value="2"/>
</dbReference>
<evidence type="ECO:0000313" key="12">
    <source>
        <dbReference type="EMBL" id="OZJ03476.1"/>
    </source>
</evidence>
<dbReference type="OrthoDB" id="787137at2759"/>
<sequence>MDLQASPQTSERSEFAPVVQQPRKRGRPRIYPRPGDENFDEGELLKKFHKGVVGSPVVQTWLPDGQDDGQEEVIGEVEEAGEKKITRNGELLGGRKFLVPVFQLPSRGPKWYMLSMDPAKVLGFRDSYIFFNKNPDLRRIWATEEEKNAMIEKGWLMPIFRTRGIAMITARSIFRLFGHKIIKHGKPKRDDYYESIAILNGYTEDPSDSEHDSDDSEGAGMHVLPRINHIVRHEQRPEYNTFNPLSQNKNVNDKNWMYYSALAVSEMNKRLRISRLERATFFDVHTGLEQVKASTQPTEVYVDFESPMGVSFKKEPTNDSQDHDPSDESHYIRSRVNCTNGPEDFPLAIMPGQYQANIPVHNKRFDEEEYRRKQAILAEIRAKEAAEAQKKAEGEQLLNAMSAAEAAATHQTCGVLTRNGTACKRLVANAGDKCILHKDVNDDDSVKGEDMNGVIAQQLPYDPNLCAYCRTQEAPKELIPESGASCDVTQTHTCIKCGQKYHPFCAHLSTSRQITAIESYKWDCPECKICSVCQSSGDESKLIICDDCDRSTHTDCCNPKVEEVPQDSWLCALCNLCYGCGKATDIDNTSHTLRHAVAPPSDDVKYPVYIATYCRACMANFKDDRFCPCCLKTWKEDEEEQEDNPMVCCDTCERWIHSKCDSQLTAQRYQQLAEDETQKYFCPLCSNRYKTTVHTAEARAAMGGKSIGAGFVVGEVGGRVRVRGLTKYKGWKVALPEIHGTGEVSVPS</sequence>
<keyword evidence="2" id="KW-0479">Metal-binding</keyword>
<keyword evidence="8" id="KW-0539">Nucleus</keyword>
<reference evidence="12 13" key="1">
    <citation type="journal article" date="2017" name="Mycologia">
        <title>Bifiguratus adelaidae, gen. et sp. nov., a new member of Mucoromycotina in endophytic and soil-dwelling habitats.</title>
        <authorList>
            <person name="Torres-Cruz T.J."/>
            <person name="Billingsley Tobias T.L."/>
            <person name="Almatruk M."/>
            <person name="Hesse C."/>
            <person name="Kuske C.R."/>
            <person name="Desiro A."/>
            <person name="Benucci G.M."/>
            <person name="Bonito G."/>
            <person name="Stajich J.E."/>
            <person name="Dunlap C."/>
            <person name="Arnold A.E."/>
            <person name="Porras-Alfaro A."/>
        </authorList>
    </citation>
    <scope>NUCLEOTIDE SEQUENCE [LARGE SCALE GENOMIC DNA]</scope>
    <source>
        <strain evidence="12 13">AZ0501</strain>
    </source>
</reference>
<evidence type="ECO:0000256" key="6">
    <source>
        <dbReference type="ARBA" id="ARBA00023015"/>
    </source>
</evidence>
<dbReference type="PROSITE" id="PS50016">
    <property type="entry name" value="ZF_PHD_2"/>
    <property type="match status" value="3"/>
</dbReference>
<dbReference type="Proteomes" id="UP000242875">
    <property type="component" value="Unassembled WGS sequence"/>
</dbReference>
<dbReference type="Pfam" id="PF00628">
    <property type="entry name" value="PHD"/>
    <property type="match status" value="1"/>
</dbReference>
<dbReference type="Gene3D" id="3.30.40.10">
    <property type="entry name" value="Zinc/RING finger domain, C3HC4 (zinc finger)"/>
    <property type="match status" value="2"/>
</dbReference>
<keyword evidence="4 9" id="KW-0863">Zinc-finger</keyword>
<dbReference type="PANTHER" id="PTHR45888">
    <property type="entry name" value="HL01030P-RELATED"/>
    <property type="match status" value="1"/>
</dbReference>
<feature type="domain" description="PHD-type" evidence="11">
    <location>
        <begin position="624"/>
        <end position="688"/>
    </location>
</feature>
<proteinExistence type="predicted"/>